<dbReference type="InterPro" id="IPR008693">
    <property type="entry name" value="MmpS"/>
</dbReference>
<comment type="subcellular location">
    <subcellularLocation>
        <location evidence="1">Cell membrane</location>
    </subcellularLocation>
</comment>
<dbReference type="GO" id="GO:0005886">
    <property type="term" value="C:plasma membrane"/>
    <property type="evidence" value="ECO:0007669"/>
    <property type="project" value="UniProtKB-SubCell"/>
</dbReference>
<evidence type="ECO:0000256" key="5">
    <source>
        <dbReference type="ARBA" id="ARBA00022989"/>
    </source>
</evidence>
<keyword evidence="8" id="KW-1185">Reference proteome</keyword>
<sequence length="141" mass="15158">MTSVFRRAWLPLLVIVAVGAGVVIVSNVRQVFGSNPVVITEKSSDNAEDFNPKFVKYEIYGTGSTAVVNYMDLEGKPQRAAGVSLPWTLTLSTTLPSVQPNILAQSDGNSISCRVSVDDVVKEERTATGMNAETFCFVKAA</sequence>
<name>A0A0D1JUM0_9MYCO</name>
<dbReference type="STRING" id="280871.TL10_14030"/>
<organism evidence="7 8">
    <name type="scientific">Mycolicibacterium llatzerense</name>
    <dbReference type="NCBI Taxonomy" id="280871"/>
    <lineage>
        <taxon>Bacteria</taxon>
        <taxon>Bacillati</taxon>
        <taxon>Actinomycetota</taxon>
        <taxon>Actinomycetes</taxon>
        <taxon>Mycobacteriales</taxon>
        <taxon>Mycobacteriaceae</taxon>
        <taxon>Mycolicibacterium</taxon>
    </lineage>
</organism>
<dbReference type="Proteomes" id="UP000032221">
    <property type="component" value="Unassembled WGS sequence"/>
</dbReference>
<comment type="similarity">
    <text evidence="2">Belongs to the MmpS family.</text>
</comment>
<keyword evidence="5" id="KW-1133">Transmembrane helix</keyword>
<proteinExistence type="inferred from homology"/>
<dbReference type="PATRIC" id="fig|280871.6.peg.2911"/>
<dbReference type="EMBL" id="JXST01000018">
    <property type="protein sequence ID" value="KIU16274.1"/>
    <property type="molecule type" value="Genomic_DNA"/>
</dbReference>
<dbReference type="Pfam" id="PF05423">
    <property type="entry name" value="Mycobact_memb"/>
    <property type="match status" value="1"/>
</dbReference>
<evidence type="ECO:0000313" key="8">
    <source>
        <dbReference type="Proteomes" id="UP000032221"/>
    </source>
</evidence>
<evidence type="ECO:0000256" key="6">
    <source>
        <dbReference type="ARBA" id="ARBA00023136"/>
    </source>
</evidence>
<dbReference type="OrthoDB" id="3398257at2"/>
<protein>
    <submittedName>
        <fullName evidence="7">Membrane protein</fullName>
    </submittedName>
</protein>
<evidence type="ECO:0000256" key="2">
    <source>
        <dbReference type="ARBA" id="ARBA00007531"/>
    </source>
</evidence>
<dbReference type="RefSeq" id="WP_043396730.1">
    <property type="nucleotide sequence ID" value="NZ_JXST01000018.1"/>
</dbReference>
<dbReference type="AlphaFoldDB" id="A0A0D1JUM0"/>
<keyword evidence="3" id="KW-1003">Cell membrane</keyword>
<evidence type="ECO:0000256" key="1">
    <source>
        <dbReference type="ARBA" id="ARBA00004236"/>
    </source>
</evidence>
<gene>
    <name evidence="7" type="ORF">TL10_14030</name>
</gene>
<keyword evidence="6" id="KW-0472">Membrane</keyword>
<comment type="caution">
    <text evidence="7">The sequence shown here is derived from an EMBL/GenBank/DDBJ whole genome shotgun (WGS) entry which is preliminary data.</text>
</comment>
<dbReference type="Gene3D" id="2.60.40.2880">
    <property type="entry name" value="MmpS1-5, C-terminal soluble domain"/>
    <property type="match status" value="1"/>
</dbReference>
<reference evidence="7 8" key="1">
    <citation type="submission" date="2015-01" db="EMBL/GenBank/DDBJ databases">
        <title>Genome sequence of Mycobacterium llatzerense and Mycobacterium immunogenum recovered from brain abscess.</title>
        <authorList>
            <person name="Greninger A.L."/>
            <person name="Langelier C."/>
            <person name="Cunningham G."/>
            <person name="Chiu C.Y."/>
            <person name="Miller S."/>
        </authorList>
    </citation>
    <scope>NUCLEOTIDE SEQUENCE [LARGE SCALE GENOMIC DNA]</scope>
    <source>
        <strain evidence="7 8">CLUC14</strain>
    </source>
</reference>
<evidence type="ECO:0000313" key="7">
    <source>
        <dbReference type="EMBL" id="KIU16274.1"/>
    </source>
</evidence>
<keyword evidence="4" id="KW-0812">Transmembrane</keyword>
<accession>A0A0D1JUM0</accession>
<evidence type="ECO:0000256" key="3">
    <source>
        <dbReference type="ARBA" id="ARBA00022475"/>
    </source>
</evidence>
<dbReference type="InterPro" id="IPR038468">
    <property type="entry name" value="MmpS_C"/>
</dbReference>
<evidence type="ECO:0000256" key="4">
    <source>
        <dbReference type="ARBA" id="ARBA00022692"/>
    </source>
</evidence>